<name>A0ABU8MJU3_9PSEU</name>
<dbReference type="EMBL" id="JBBEGN010000002">
    <property type="protein sequence ID" value="MEJ2867491.1"/>
    <property type="molecule type" value="Genomic_DNA"/>
</dbReference>
<dbReference type="InterPro" id="IPR001533">
    <property type="entry name" value="Pterin_deHydtase"/>
</dbReference>
<dbReference type="PANTHER" id="PTHR12599:SF0">
    <property type="entry name" value="PTERIN-4-ALPHA-CARBINOLAMINE DEHYDRATASE"/>
    <property type="match status" value="1"/>
</dbReference>
<protein>
    <recommendedName>
        <fullName evidence="4">Putative pterin-4-alpha-carbinolamine dehydratase</fullName>
        <ecNumber evidence="3">4.2.1.96</ecNumber>
    </recommendedName>
</protein>
<keyword evidence="5 6" id="KW-0456">Lyase</keyword>
<evidence type="ECO:0000256" key="2">
    <source>
        <dbReference type="ARBA" id="ARBA00006472"/>
    </source>
</evidence>
<evidence type="ECO:0000256" key="4">
    <source>
        <dbReference type="ARBA" id="ARBA00021735"/>
    </source>
</evidence>
<evidence type="ECO:0000256" key="3">
    <source>
        <dbReference type="ARBA" id="ARBA00013252"/>
    </source>
</evidence>
<dbReference type="InterPro" id="IPR036428">
    <property type="entry name" value="PCD_sf"/>
</dbReference>
<dbReference type="EC" id="4.2.1.96" evidence="3"/>
<dbReference type="RefSeq" id="WP_337694269.1">
    <property type="nucleotide sequence ID" value="NZ_JBBEGN010000002.1"/>
</dbReference>
<comment type="catalytic activity">
    <reaction evidence="1">
        <text>(4aS,6R)-4a-hydroxy-L-erythro-5,6,7,8-tetrahydrobiopterin = (6R)-L-erythro-6,7-dihydrobiopterin + H2O</text>
        <dbReference type="Rhea" id="RHEA:11920"/>
        <dbReference type="ChEBI" id="CHEBI:15377"/>
        <dbReference type="ChEBI" id="CHEBI:15642"/>
        <dbReference type="ChEBI" id="CHEBI:43120"/>
        <dbReference type="EC" id="4.2.1.96"/>
    </reaction>
</comment>
<dbReference type="Proteomes" id="UP001385809">
    <property type="component" value="Unassembled WGS sequence"/>
</dbReference>
<dbReference type="Gene3D" id="3.30.1360.20">
    <property type="entry name" value="Transcriptional coactivator/pterin dehydratase"/>
    <property type="match status" value="1"/>
</dbReference>
<gene>
    <name evidence="6" type="ORF">WCD74_06920</name>
</gene>
<sequence>MAELLSDDAVSQALADLPGWDRDGDSIVRTAELPGFPAAISVVDEVAAAAEAANHHPDIDIRYNTLTFRLSTHSEGGLTAKDPDLAGRISAAIDRHS</sequence>
<dbReference type="NCBIfam" id="NF002017">
    <property type="entry name" value="PRK00823.1-2"/>
    <property type="match status" value="1"/>
</dbReference>
<dbReference type="GO" id="GO:0008124">
    <property type="term" value="F:4-alpha-hydroxytetrahydrobiopterin dehydratase activity"/>
    <property type="evidence" value="ECO:0007669"/>
    <property type="project" value="UniProtKB-EC"/>
</dbReference>
<keyword evidence="7" id="KW-1185">Reference proteome</keyword>
<organism evidence="6 7">
    <name type="scientific">Actinomycetospora aurantiaca</name>
    <dbReference type="NCBI Taxonomy" id="3129233"/>
    <lineage>
        <taxon>Bacteria</taxon>
        <taxon>Bacillati</taxon>
        <taxon>Actinomycetota</taxon>
        <taxon>Actinomycetes</taxon>
        <taxon>Pseudonocardiales</taxon>
        <taxon>Pseudonocardiaceae</taxon>
        <taxon>Actinomycetospora</taxon>
    </lineage>
</organism>
<evidence type="ECO:0000256" key="5">
    <source>
        <dbReference type="ARBA" id="ARBA00023239"/>
    </source>
</evidence>
<dbReference type="SUPFAM" id="SSF55248">
    <property type="entry name" value="PCD-like"/>
    <property type="match status" value="1"/>
</dbReference>
<reference evidence="6 7" key="1">
    <citation type="submission" date="2024-03" db="EMBL/GenBank/DDBJ databases">
        <title>Actinomycetospora sp. OC33-EN08, a novel actinomycete isolated from wild orchid (Aerides multiflora).</title>
        <authorList>
            <person name="Suriyachadkun C."/>
        </authorList>
    </citation>
    <scope>NUCLEOTIDE SEQUENCE [LARGE SCALE GENOMIC DNA]</scope>
    <source>
        <strain evidence="6 7">OC33-EN08</strain>
    </source>
</reference>
<evidence type="ECO:0000313" key="7">
    <source>
        <dbReference type="Proteomes" id="UP001385809"/>
    </source>
</evidence>
<proteinExistence type="inferred from homology"/>
<accession>A0ABU8MJU3</accession>
<evidence type="ECO:0000256" key="1">
    <source>
        <dbReference type="ARBA" id="ARBA00001554"/>
    </source>
</evidence>
<dbReference type="Pfam" id="PF01329">
    <property type="entry name" value="Pterin_4a"/>
    <property type="match status" value="1"/>
</dbReference>
<dbReference type="PANTHER" id="PTHR12599">
    <property type="entry name" value="PTERIN-4-ALPHA-CARBINOLAMINE DEHYDRATASE"/>
    <property type="match status" value="1"/>
</dbReference>
<comment type="caution">
    <text evidence="6">The sequence shown here is derived from an EMBL/GenBank/DDBJ whole genome shotgun (WGS) entry which is preliminary data.</text>
</comment>
<evidence type="ECO:0000313" key="6">
    <source>
        <dbReference type="EMBL" id="MEJ2867491.1"/>
    </source>
</evidence>
<comment type="similarity">
    <text evidence="2">Belongs to the pterin-4-alpha-carbinolamine dehydratase family.</text>
</comment>
<dbReference type="CDD" id="cd00488">
    <property type="entry name" value="PCD_DCoH"/>
    <property type="match status" value="1"/>
</dbReference>